<dbReference type="Gene3D" id="3.40.50.300">
    <property type="entry name" value="P-loop containing nucleotide triphosphate hydrolases"/>
    <property type="match status" value="1"/>
</dbReference>
<dbReference type="InterPro" id="IPR056884">
    <property type="entry name" value="NPHP3-like_N"/>
</dbReference>
<proteinExistence type="predicted"/>
<keyword evidence="1" id="KW-0677">Repeat</keyword>
<dbReference type="EMBL" id="MU151225">
    <property type="protein sequence ID" value="KAF9446880.1"/>
    <property type="molecule type" value="Genomic_DNA"/>
</dbReference>
<comment type="caution">
    <text evidence="3">The sequence shown here is derived from an EMBL/GenBank/DDBJ whole genome shotgun (WGS) entry which is preliminary data.</text>
</comment>
<dbReference type="Pfam" id="PF24883">
    <property type="entry name" value="NPHP3_N"/>
    <property type="match status" value="1"/>
</dbReference>
<evidence type="ECO:0000256" key="1">
    <source>
        <dbReference type="ARBA" id="ARBA00022737"/>
    </source>
</evidence>
<evidence type="ECO:0000313" key="3">
    <source>
        <dbReference type="EMBL" id="KAF9446880.1"/>
    </source>
</evidence>
<dbReference type="Proteomes" id="UP000807342">
    <property type="component" value="Unassembled WGS sequence"/>
</dbReference>
<dbReference type="OrthoDB" id="5106486at2759"/>
<dbReference type="AlphaFoldDB" id="A0A9P5XA30"/>
<sequence>MPILASSQYITLNNGHFTDINNSHFTDQSAEVINNISLANGSAGIDILLEASNRDAAHDSKARDYAPRCHPGTREQHIEDIVYWAVPAAGTDNALPLFWMKGPAGVGKSAIAQTCAERLKKLGKLGATFFFSAKGPDKAAEFIPTIAYQLSTEFHEYRGLVDKRILRDKAILDKTMATQFQAFIVEPLQELEKAGKGIGQRIVIIVDGLDECESTDDQCRIIEIIAAAARDGITPFCWAFFSRPEPHIEASFSPADVAQITCMTLLPISRDADSDIELYLRSGFENILRRRNIPLKSQWPSDSDMQTLVEKSNGLFIYAATALRVVARPGPIEEALCAVCATSPDRTSNSPFAELDAFYMLIMQRIPSEELPAILLLCMMLCRNKIYAATGGYRIGAMLQRNMLSLSEIQFRAVCNQLSAVLHFDDRSDTFDLTQFGDTGRPFQRATSALTEKLRAHVIGELGGSIYFYHKSFYDFLIDSTRSGIFSVRSLAMDNVYFKNNLGLLFKYEESYCFQESGLILAPGVPDSAASLSWPYINELVNSMLKACVYDWALGGCFSYIHLPWIEPQLMWDFGHVDFRKVLGSGTMLFAEHSAPLISWSWGHRGYSKLIRGTHLFRSLPNRFQESDAVKFNAIIKKMQKYGIIQPYYSNFTARFKSFVPKKFQDKHTSGLYRIGHGPKSCVWYWEINFRVGYYREFMAPNLAEGQRICEEEGFNLWNKETHSEEEG</sequence>
<protein>
    <recommendedName>
        <fullName evidence="2">Nephrocystin 3-like N-terminal domain-containing protein</fullName>
    </recommendedName>
</protein>
<dbReference type="SUPFAM" id="SSF52540">
    <property type="entry name" value="P-loop containing nucleoside triphosphate hydrolases"/>
    <property type="match status" value="1"/>
</dbReference>
<evidence type="ECO:0000259" key="2">
    <source>
        <dbReference type="Pfam" id="PF24883"/>
    </source>
</evidence>
<dbReference type="PANTHER" id="PTHR10039:SF17">
    <property type="entry name" value="FUNGAL STAND N-TERMINAL GOODBYE DOMAIN-CONTAINING PROTEIN-RELATED"/>
    <property type="match status" value="1"/>
</dbReference>
<keyword evidence="4" id="KW-1185">Reference proteome</keyword>
<gene>
    <name evidence="3" type="ORF">P691DRAFT_157184</name>
</gene>
<reference evidence="3" key="1">
    <citation type="submission" date="2020-11" db="EMBL/GenBank/DDBJ databases">
        <authorList>
            <consortium name="DOE Joint Genome Institute"/>
            <person name="Ahrendt S."/>
            <person name="Riley R."/>
            <person name="Andreopoulos W."/>
            <person name="Labutti K."/>
            <person name="Pangilinan J."/>
            <person name="Ruiz-Duenas F.J."/>
            <person name="Barrasa J.M."/>
            <person name="Sanchez-Garcia M."/>
            <person name="Camarero S."/>
            <person name="Miyauchi S."/>
            <person name="Serrano A."/>
            <person name="Linde D."/>
            <person name="Babiker R."/>
            <person name="Drula E."/>
            <person name="Ayuso-Fernandez I."/>
            <person name="Pacheco R."/>
            <person name="Padilla G."/>
            <person name="Ferreira P."/>
            <person name="Barriuso J."/>
            <person name="Kellner H."/>
            <person name="Castanera R."/>
            <person name="Alfaro M."/>
            <person name="Ramirez L."/>
            <person name="Pisabarro A.G."/>
            <person name="Kuo A."/>
            <person name="Tritt A."/>
            <person name="Lipzen A."/>
            <person name="He G."/>
            <person name="Yan M."/>
            <person name="Ng V."/>
            <person name="Cullen D."/>
            <person name="Martin F."/>
            <person name="Rosso M.-N."/>
            <person name="Henrissat B."/>
            <person name="Hibbett D."/>
            <person name="Martinez A.T."/>
            <person name="Grigoriev I.V."/>
        </authorList>
    </citation>
    <scope>NUCLEOTIDE SEQUENCE</scope>
    <source>
        <strain evidence="3">MF-IS2</strain>
    </source>
</reference>
<feature type="domain" description="Nephrocystin 3-like N-terminal" evidence="2">
    <location>
        <begin position="94"/>
        <end position="243"/>
    </location>
</feature>
<evidence type="ECO:0000313" key="4">
    <source>
        <dbReference type="Proteomes" id="UP000807342"/>
    </source>
</evidence>
<accession>A0A9P5XA30</accession>
<dbReference type="InterPro" id="IPR027417">
    <property type="entry name" value="P-loop_NTPase"/>
</dbReference>
<organism evidence="3 4">
    <name type="scientific">Macrolepiota fuliginosa MF-IS2</name>
    <dbReference type="NCBI Taxonomy" id="1400762"/>
    <lineage>
        <taxon>Eukaryota</taxon>
        <taxon>Fungi</taxon>
        <taxon>Dikarya</taxon>
        <taxon>Basidiomycota</taxon>
        <taxon>Agaricomycotina</taxon>
        <taxon>Agaricomycetes</taxon>
        <taxon>Agaricomycetidae</taxon>
        <taxon>Agaricales</taxon>
        <taxon>Agaricineae</taxon>
        <taxon>Agaricaceae</taxon>
        <taxon>Macrolepiota</taxon>
    </lineage>
</organism>
<name>A0A9P5XA30_9AGAR</name>
<dbReference type="PANTHER" id="PTHR10039">
    <property type="entry name" value="AMELOGENIN"/>
    <property type="match status" value="1"/>
</dbReference>